<dbReference type="GO" id="GO:0003723">
    <property type="term" value="F:RNA binding"/>
    <property type="evidence" value="ECO:0007669"/>
    <property type="project" value="TreeGrafter"/>
</dbReference>
<comment type="subcellular location">
    <subcellularLocation>
        <location evidence="1">Endoplasmic reticulum membrane</location>
        <topology evidence="1">Multi-pass membrane protein</topology>
    </subcellularLocation>
</comment>
<evidence type="ECO:0000256" key="1">
    <source>
        <dbReference type="ARBA" id="ARBA00004477"/>
    </source>
</evidence>
<dbReference type="InterPro" id="IPR001623">
    <property type="entry name" value="DnaJ_domain"/>
</dbReference>
<evidence type="ECO:0000256" key="10">
    <source>
        <dbReference type="SAM" id="Phobius"/>
    </source>
</evidence>
<keyword evidence="2" id="KW-0813">Transport</keyword>
<keyword evidence="4" id="KW-0256">Endoplasmic reticulum</keyword>
<dbReference type="FunFam" id="1.10.287.110:FF:000063">
    <property type="entry name" value="Translocation protein SEC63"/>
    <property type="match status" value="1"/>
</dbReference>
<evidence type="ECO:0000256" key="2">
    <source>
        <dbReference type="ARBA" id="ARBA00022448"/>
    </source>
</evidence>
<proteinExistence type="predicted"/>
<feature type="transmembrane region" description="Helical" evidence="10">
    <location>
        <begin position="214"/>
        <end position="236"/>
    </location>
</feature>
<dbReference type="InterPro" id="IPR004179">
    <property type="entry name" value="Sec63-dom"/>
</dbReference>
<dbReference type="InterPro" id="IPR035892">
    <property type="entry name" value="C2_domain_sf"/>
</dbReference>
<dbReference type="CDD" id="cd06257">
    <property type="entry name" value="DnaJ"/>
    <property type="match status" value="1"/>
</dbReference>
<evidence type="ECO:0000256" key="6">
    <source>
        <dbReference type="ARBA" id="ARBA00022989"/>
    </source>
</evidence>
<feature type="transmembrane region" description="Helical" evidence="10">
    <location>
        <begin position="95"/>
        <end position="114"/>
    </location>
</feature>
<evidence type="ECO:0000313" key="13">
    <source>
        <dbReference type="Proteomes" id="UP001142055"/>
    </source>
</evidence>
<reference evidence="12" key="1">
    <citation type="submission" date="2022-12" db="EMBL/GenBank/DDBJ databases">
        <title>Genome assemblies of Blomia tropicalis.</title>
        <authorList>
            <person name="Cui Y."/>
        </authorList>
    </citation>
    <scope>NUCLEOTIDE SEQUENCE</scope>
    <source>
        <tissue evidence="12">Adult mites</tissue>
    </source>
</reference>
<dbReference type="Proteomes" id="UP001142055">
    <property type="component" value="Chromosome 4"/>
</dbReference>
<evidence type="ECO:0000259" key="11">
    <source>
        <dbReference type="PROSITE" id="PS50076"/>
    </source>
</evidence>
<dbReference type="Gene3D" id="2.60.40.150">
    <property type="entry name" value="C2 domain"/>
    <property type="match status" value="1"/>
</dbReference>
<gene>
    <name evidence="12" type="ORF">RDWZM_010162</name>
</gene>
<keyword evidence="13" id="KW-1185">Reference proteome</keyword>
<dbReference type="PANTHER" id="PTHR24075:SF0">
    <property type="entry name" value="TRANSLOCATION PROTEIN SEC63 HOMOLOG"/>
    <property type="match status" value="1"/>
</dbReference>
<dbReference type="EMBL" id="JAPWDV010000004">
    <property type="protein sequence ID" value="KAJ6215662.1"/>
    <property type="molecule type" value="Genomic_DNA"/>
</dbReference>
<dbReference type="SUPFAM" id="SSF81296">
    <property type="entry name" value="E set domains"/>
    <property type="match status" value="1"/>
</dbReference>
<dbReference type="Gene3D" id="1.10.287.110">
    <property type="entry name" value="DnaJ domain"/>
    <property type="match status" value="1"/>
</dbReference>
<dbReference type="GO" id="GO:0008320">
    <property type="term" value="F:protein transmembrane transporter activity"/>
    <property type="evidence" value="ECO:0007669"/>
    <property type="project" value="TreeGrafter"/>
</dbReference>
<dbReference type="Pfam" id="PF00226">
    <property type="entry name" value="DnaJ"/>
    <property type="match status" value="1"/>
</dbReference>
<dbReference type="GO" id="GO:0006620">
    <property type="term" value="P:post-translational protein targeting to endoplasmic reticulum membrane"/>
    <property type="evidence" value="ECO:0007669"/>
    <property type="project" value="TreeGrafter"/>
</dbReference>
<dbReference type="PANTHER" id="PTHR24075">
    <property type="entry name" value="SEC63 DOMAIN-CONTAINING"/>
    <property type="match status" value="1"/>
</dbReference>
<dbReference type="SUPFAM" id="SSF158702">
    <property type="entry name" value="Sec63 N-terminal domain-like"/>
    <property type="match status" value="1"/>
</dbReference>
<protein>
    <recommendedName>
        <fullName evidence="11">J domain-containing protein</fullName>
    </recommendedName>
</protein>
<dbReference type="SUPFAM" id="SSF46565">
    <property type="entry name" value="Chaperone J-domain"/>
    <property type="match status" value="1"/>
</dbReference>
<dbReference type="AlphaFoldDB" id="A0A9Q0LYN3"/>
<keyword evidence="6 10" id="KW-1133">Transmembrane helix</keyword>
<evidence type="ECO:0000256" key="5">
    <source>
        <dbReference type="ARBA" id="ARBA00022927"/>
    </source>
</evidence>
<dbReference type="PRINTS" id="PR00625">
    <property type="entry name" value="JDOMAIN"/>
</dbReference>
<evidence type="ECO:0000256" key="3">
    <source>
        <dbReference type="ARBA" id="ARBA00022692"/>
    </source>
</evidence>
<dbReference type="InterPro" id="IPR014756">
    <property type="entry name" value="Ig_E-set"/>
</dbReference>
<keyword evidence="8" id="KW-0143">Chaperone</keyword>
<feature type="domain" description="J" evidence="11">
    <location>
        <begin position="127"/>
        <end position="189"/>
    </location>
</feature>
<dbReference type="PROSITE" id="PS50076">
    <property type="entry name" value="DNAJ_2"/>
    <property type="match status" value="1"/>
</dbReference>
<keyword evidence="3 10" id="KW-0812">Transmembrane</keyword>
<dbReference type="OMA" id="RAILHAH"/>
<feature type="compositionally biased region" description="Basic residues" evidence="9">
    <location>
        <begin position="534"/>
        <end position="546"/>
    </location>
</feature>
<feature type="compositionally biased region" description="Basic and acidic residues" evidence="9">
    <location>
        <begin position="547"/>
        <end position="560"/>
    </location>
</feature>
<sequence>MLVSSKMASKFQYDENGTTFYYFLLTFASLIVICITYLFWPRSSNEKQSTFDHDGGDDEVLEKTLSCRCVPCKLKYDDYYMKKQKKPSKRHSRQTIVKMIVISIAWVALSIFAYKVALIQPDYVTFDPFEILGIDPSSSKSAIKKAYHQLSLIYHPDKPTGDEKRFMKIVKAHAALTDDTARKNWEEYGNPDGPGAMSFGIALPSWIVEKENSVMVLMAYIACIIIIVPIGIRFWLYNSRKYNGDNKVLLDTCKLYVQCINESPTSVLSKQMMLTIITGSFEFDQLTKQCLESVLCSDQWEKFLDSHEELSTLMKRRPLNTTTTNIDDRSPFCLDWSIKTRTILYSHLERINLDQSKDYDAILEQYRKTIVRTCPQLIEEFVQCLSKLALIAAINRRRIQRAPTLDTIENAMKLCPLIVQALPLSTKSPFDQLPHIASQFSNRRYPNVQNLIQFAALNDNERRSIVESLSDDQYEDVYNYFDQLPLLKIVDIKAAVLDEDIVTVGALVTVTMNITRSKMSSLFNAIDSDEIEKKKKKKNNANKPKNKMNDQSETLKKDSRMASSKTNICSKMSSPMVHCPFYPEYKREQWWIYITDHHHSKKGGSISNLVVLPYLVSNLIESEEFEFKFYAPENPGIYSYNVIIRSDSYVDMDYQQPFQVRVA</sequence>
<dbReference type="InterPro" id="IPR036869">
    <property type="entry name" value="J_dom_sf"/>
</dbReference>
<dbReference type="Pfam" id="PF02889">
    <property type="entry name" value="Sec63"/>
    <property type="match status" value="1"/>
</dbReference>
<accession>A0A9Q0LYN3</accession>
<dbReference type="SMART" id="SM00271">
    <property type="entry name" value="DnaJ"/>
    <property type="match status" value="1"/>
</dbReference>
<evidence type="ECO:0000313" key="12">
    <source>
        <dbReference type="EMBL" id="KAJ6215662.1"/>
    </source>
</evidence>
<dbReference type="Gene3D" id="1.10.3380.10">
    <property type="entry name" value="Sec63 N-terminal domain-like domain"/>
    <property type="match status" value="1"/>
</dbReference>
<name>A0A9Q0LYN3_BLOTA</name>
<feature type="region of interest" description="Disordered" evidence="9">
    <location>
        <begin position="533"/>
        <end position="562"/>
    </location>
</feature>
<dbReference type="Gene3D" id="1.10.150.20">
    <property type="entry name" value="5' to 3' exonuclease, C-terminal subdomain"/>
    <property type="match status" value="1"/>
</dbReference>
<dbReference type="SMART" id="SM00973">
    <property type="entry name" value="Sec63"/>
    <property type="match status" value="1"/>
</dbReference>
<evidence type="ECO:0000256" key="7">
    <source>
        <dbReference type="ARBA" id="ARBA00023136"/>
    </source>
</evidence>
<feature type="transmembrane region" description="Helical" evidence="10">
    <location>
        <begin position="20"/>
        <end position="40"/>
    </location>
</feature>
<evidence type="ECO:0000256" key="9">
    <source>
        <dbReference type="SAM" id="MobiDB-lite"/>
    </source>
</evidence>
<keyword evidence="7 10" id="KW-0472">Membrane</keyword>
<evidence type="ECO:0000256" key="4">
    <source>
        <dbReference type="ARBA" id="ARBA00022824"/>
    </source>
</evidence>
<organism evidence="12 13">
    <name type="scientific">Blomia tropicalis</name>
    <name type="common">Mite</name>
    <dbReference type="NCBI Taxonomy" id="40697"/>
    <lineage>
        <taxon>Eukaryota</taxon>
        <taxon>Metazoa</taxon>
        <taxon>Ecdysozoa</taxon>
        <taxon>Arthropoda</taxon>
        <taxon>Chelicerata</taxon>
        <taxon>Arachnida</taxon>
        <taxon>Acari</taxon>
        <taxon>Acariformes</taxon>
        <taxon>Sarcoptiformes</taxon>
        <taxon>Astigmata</taxon>
        <taxon>Glycyphagoidea</taxon>
        <taxon>Echimyopodidae</taxon>
        <taxon>Blomia</taxon>
    </lineage>
</organism>
<evidence type="ECO:0000256" key="8">
    <source>
        <dbReference type="ARBA" id="ARBA00023186"/>
    </source>
</evidence>
<dbReference type="GO" id="GO:0006614">
    <property type="term" value="P:SRP-dependent cotranslational protein targeting to membrane"/>
    <property type="evidence" value="ECO:0007669"/>
    <property type="project" value="TreeGrafter"/>
</dbReference>
<keyword evidence="5" id="KW-0653">Protein transport</keyword>
<dbReference type="GO" id="GO:0031207">
    <property type="term" value="C:Sec62/Sec63 complex"/>
    <property type="evidence" value="ECO:0007669"/>
    <property type="project" value="TreeGrafter"/>
</dbReference>
<comment type="caution">
    <text evidence="12">The sequence shown here is derived from an EMBL/GenBank/DDBJ whole genome shotgun (WGS) entry which is preliminary data.</text>
</comment>